<evidence type="ECO:0000256" key="7">
    <source>
        <dbReference type="ARBA" id="ARBA00023235"/>
    </source>
</evidence>
<proteinExistence type="inferred from homology"/>
<dbReference type="CDD" id="cd02885">
    <property type="entry name" value="NUDIX_IPP_Isomerase"/>
    <property type="match status" value="1"/>
</dbReference>
<dbReference type="Gene3D" id="3.90.79.10">
    <property type="entry name" value="Nucleoside Triphosphate Pyrophosphohydrolase"/>
    <property type="match status" value="1"/>
</dbReference>
<dbReference type="EC" id="5.3.3.2" evidence="5"/>
<comment type="function">
    <text evidence="2">Catalyzes the 1,3-allylic rearrangement of the homoallylic substrate isopentenyl (IPP) to its highly electrophilic allylic isomer, dimethylallyl diphosphate (DMAPP).</text>
</comment>
<evidence type="ECO:0000256" key="5">
    <source>
        <dbReference type="ARBA" id="ARBA00012057"/>
    </source>
</evidence>
<dbReference type="InterPro" id="IPR015797">
    <property type="entry name" value="NUDIX_hydrolase-like_dom_sf"/>
</dbReference>
<comment type="similarity">
    <text evidence="4">Belongs to the IPP isomerase type 1 family.</text>
</comment>
<evidence type="ECO:0000313" key="10">
    <source>
        <dbReference type="WBParaSite" id="TREG1_19400.1"/>
    </source>
</evidence>
<evidence type="ECO:0000256" key="2">
    <source>
        <dbReference type="ARBA" id="ARBA00003951"/>
    </source>
</evidence>
<dbReference type="GO" id="GO:0009240">
    <property type="term" value="P:isopentenyl diphosphate biosynthetic process"/>
    <property type="evidence" value="ECO:0007669"/>
    <property type="project" value="TreeGrafter"/>
</dbReference>
<dbReference type="PROSITE" id="PS51462">
    <property type="entry name" value="NUDIX"/>
    <property type="match status" value="1"/>
</dbReference>
<evidence type="ECO:0000259" key="8">
    <source>
        <dbReference type="PROSITE" id="PS51462"/>
    </source>
</evidence>
<dbReference type="PANTHER" id="PTHR10885:SF0">
    <property type="entry name" value="ISOPENTENYL-DIPHOSPHATE DELTA-ISOMERASE"/>
    <property type="match status" value="1"/>
</dbReference>
<dbReference type="GO" id="GO:0005737">
    <property type="term" value="C:cytoplasm"/>
    <property type="evidence" value="ECO:0007669"/>
    <property type="project" value="TreeGrafter"/>
</dbReference>
<dbReference type="NCBIfam" id="TIGR02150">
    <property type="entry name" value="IPP_isom_1"/>
    <property type="match status" value="1"/>
</dbReference>
<comment type="catalytic activity">
    <reaction evidence="1">
        <text>isopentenyl diphosphate = dimethylallyl diphosphate</text>
        <dbReference type="Rhea" id="RHEA:23284"/>
        <dbReference type="ChEBI" id="CHEBI:57623"/>
        <dbReference type="ChEBI" id="CHEBI:128769"/>
        <dbReference type="EC" id="5.3.3.2"/>
    </reaction>
</comment>
<dbReference type="InterPro" id="IPR011876">
    <property type="entry name" value="IsopentenylPP_isomerase_typ1"/>
</dbReference>
<keyword evidence="7" id="KW-0413">Isomerase</keyword>
<reference evidence="10" key="2">
    <citation type="submission" date="2023-11" db="UniProtKB">
        <authorList>
            <consortium name="WormBaseParasite"/>
        </authorList>
    </citation>
    <scope>IDENTIFICATION</scope>
</reference>
<protein>
    <recommendedName>
        <fullName evidence="5">isopentenyl-diphosphate Delta-isomerase</fullName>
        <ecNumber evidence="5">5.3.3.2</ecNumber>
    </recommendedName>
</protein>
<keyword evidence="6" id="KW-0414">Isoprene biosynthesis</keyword>
<evidence type="ECO:0000256" key="1">
    <source>
        <dbReference type="ARBA" id="ARBA00000374"/>
    </source>
</evidence>
<name>A0AA85JAU4_TRIRE</name>
<evidence type="ECO:0000256" key="4">
    <source>
        <dbReference type="ARBA" id="ARBA00007579"/>
    </source>
</evidence>
<dbReference type="PANTHER" id="PTHR10885">
    <property type="entry name" value="ISOPENTENYL-DIPHOSPHATE DELTA-ISOMERASE"/>
    <property type="match status" value="1"/>
</dbReference>
<evidence type="ECO:0000256" key="6">
    <source>
        <dbReference type="ARBA" id="ARBA00023229"/>
    </source>
</evidence>
<dbReference type="AlphaFoldDB" id="A0AA85JAU4"/>
<reference evidence="9" key="1">
    <citation type="submission" date="2022-06" db="EMBL/GenBank/DDBJ databases">
        <authorList>
            <person name="Berger JAMES D."/>
            <person name="Berger JAMES D."/>
        </authorList>
    </citation>
    <scope>NUCLEOTIDE SEQUENCE [LARGE SCALE GENOMIC DNA]</scope>
</reference>
<dbReference type="GO" id="GO:0004452">
    <property type="term" value="F:isopentenyl-diphosphate delta-isomerase activity"/>
    <property type="evidence" value="ECO:0007669"/>
    <property type="project" value="UniProtKB-EC"/>
</dbReference>
<comment type="pathway">
    <text evidence="3">Isoprenoid biosynthesis; dimethylallyl diphosphate biosynthesis; dimethylallyl diphosphate from isopentenyl diphosphate: step 1/1.</text>
</comment>
<sequence>MSKILRSITSGFIRLTARRRMSLQSKYMQEEFCILVDETDCVLGFANKQNCHQVIGDKCLLHRAFSLFLFRRGTTNGNPNGSLELLMQKRSTNKPTFPSLWSNTCCSHPIRNFPDEMVELDAIGVKKAAQRKALHELGIKADFLPLSRINFLGRVLYAATNEPFSQNKFAEHEVDYILVSVLDPVATQNTNTNLLEVNPDEVSDVRWVSLDEFESMEHFSPNYTNLSPTANAYLCKSNITPWLRGLLTSGLLRKLWSWAEASCSDQSQGRFLIEDNFWDRNRIIHLSAKDVQ</sequence>
<evidence type="ECO:0000256" key="3">
    <source>
        <dbReference type="ARBA" id="ARBA00004826"/>
    </source>
</evidence>
<dbReference type="WBParaSite" id="TREG1_19400.1">
    <property type="protein sequence ID" value="TREG1_19400.1"/>
    <property type="gene ID" value="TREG1_19400"/>
</dbReference>
<feature type="domain" description="Nudix hydrolase" evidence="8">
    <location>
        <begin position="60"/>
        <end position="234"/>
    </location>
</feature>
<organism evidence="9 10">
    <name type="scientific">Trichobilharzia regenti</name>
    <name type="common">Nasal bird schistosome</name>
    <dbReference type="NCBI Taxonomy" id="157069"/>
    <lineage>
        <taxon>Eukaryota</taxon>
        <taxon>Metazoa</taxon>
        <taxon>Spiralia</taxon>
        <taxon>Lophotrochozoa</taxon>
        <taxon>Platyhelminthes</taxon>
        <taxon>Trematoda</taxon>
        <taxon>Digenea</taxon>
        <taxon>Strigeidida</taxon>
        <taxon>Schistosomatoidea</taxon>
        <taxon>Schistosomatidae</taxon>
        <taxon>Trichobilharzia</taxon>
    </lineage>
</organism>
<accession>A0AA85JAU4</accession>
<evidence type="ECO:0000313" key="9">
    <source>
        <dbReference type="Proteomes" id="UP000050795"/>
    </source>
</evidence>
<dbReference type="Pfam" id="PF00293">
    <property type="entry name" value="NUDIX"/>
    <property type="match status" value="1"/>
</dbReference>
<dbReference type="InterPro" id="IPR000086">
    <property type="entry name" value="NUDIX_hydrolase_dom"/>
</dbReference>
<dbReference type="Proteomes" id="UP000050795">
    <property type="component" value="Unassembled WGS sequence"/>
</dbReference>
<dbReference type="SUPFAM" id="SSF55811">
    <property type="entry name" value="Nudix"/>
    <property type="match status" value="1"/>
</dbReference>
<keyword evidence="9" id="KW-1185">Reference proteome</keyword>